<organism evidence="2">
    <name type="scientific">Panicum hallii</name>
    <dbReference type="NCBI Taxonomy" id="206008"/>
    <lineage>
        <taxon>Eukaryota</taxon>
        <taxon>Viridiplantae</taxon>
        <taxon>Streptophyta</taxon>
        <taxon>Embryophyta</taxon>
        <taxon>Tracheophyta</taxon>
        <taxon>Spermatophyta</taxon>
        <taxon>Magnoliopsida</taxon>
        <taxon>Liliopsida</taxon>
        <taxon>Poales</taxon>
        <taxon>Poaceae</taxon>
        <taxon>PACMAD clade</taxon>
        <taxon>Panicoideae</taxon>
        <taxon>Panicodae</taxon>
        <taxon>Paniceae</taxon>
        <taxon>Panicinae</taxon>
        <taxon>Panicum</taxon>
        <taxon>Panicum sect. Panicum</taxon>
    </lineage>
</organism>
<proteinExistence type="predicted"/>
<dbReference type="AlphaFoldDB" id="A0A2T8I8D8"/>
<protein>
    <submittedName>
        <fullName evidence="2">Uncharacterized protein</fullName>
    </submittedName>
</protein>
<feature type="compositionally biased region" description="Low complexity" evidence="1">
    <location>
        <begin position="156"/>
        <end position="167"/>
    </location>
</feature>
<feature type="compositionally biased region" description="Low complexity" evidence="1">
    <location>
        <begin position="24"/>
        <end position="39"/>
    </location>
</feature>
<dbReference type="Gramene" id="PVH33914">
    <property type="protein sequence ID" value="PVH33914"/>
    <property type="gene ID" value="PAHAL_8G092500"/>
</dbReference>
<name>A0A2T8I8D8_9POAL</name>
<dbReference type="EMBL" id="CM008053">
    <property type="protein sequence ID" value="PVH33914.1"/>
    <property type="molecule type" value="Genomic_DNA"/>
</dbReference>
<feature type="compositionally biased region" description="Pro residues" evidence="1">
    <location>
        <begin position="40"/>
        <end position="52"/>
    </location>
</feature>
<evidence type="ECO:0000313" key="2">
    <source>
        <dbReference type="EMBL" id="PVH33914.1"/>
    </source>
</evidence>
<evidence type="ECO:0000256" key="1">
    <source>
        <dbReference type="SAM" id="MobiDB-lite"/>
    </source>
</evidence>
<feature type="compositionally biased region" description="Low complexity" evidence="1">
    <location>
        <begin position="85"/>
        <end position="108"/>
    </location>
</feature>
<feature type="compositionally biased region" description="Basic residues" evidence="1">
    <location>
        <begin position="1"/>
        <end position="10"/>
    </location>
</feature>
<sequence length="199" mass="21366">MPSNWHRVRRPSLGCQGTGPLSWPSSCVKPHSSLSSPSHQPSPSPVPSPFLFPPATINRARAAHPRRPNPPATPALTQIPHAQASPTSTSTSPTAPTPTTTSGRPSSSFDPQNGTPLRPFHRAICSLCRRERRRGARRGPHARGPAPRRRARRLRPAALDAASPRPATSWPRRRREPLATSPAMALAGHGVALTGRTPL</sequence>
<gene>
    <name evidence="2" type="ORF">PAHAL_8G092500</name>
</gene>
<feature type="compositionally biased region" description="Basic residues" evidence="1">
    <location>
        <begin position="130"/>
        <end position="155"/>
    </location>
</feature>
<reference evidence="2" key="1">
    <citation type="submission" date="2018-04" db="EMBL/GenBank/DDBJ databases">
        <title>WGS assembly of Panicum hallii.</title>
        <authorList>
            <person name="Lovell J."/>
            <person name="Jenkins J."/>
            <person name="Lowry D."/>
            <person name="Mamidi S."/>
            <person name="Sreedasyam A."/>
            <person name="Weng X."/>
            <person name="Barry K."/>
            <person name="Bonette J."/>
            <person name="Campitelli B."/>
            <person name="Daum C."/>
            <person name="Gordon S."/>
            <person name="Gould B."/>
            <person name="Lipzen A."/>
            <person name="Macqueen A."/>
            <person name="Palacio-Mejia J."/>
            <person name="Plott C."/>
            <person name="Shakirov E."/>
            <person name="Shu S."/>
            <person name="Yoshinaga Y."/>
            <person name="Zane M."/>
            <person name="Rokhsar D."/>
            <person name="Grimwood J."/>
            <person name="Schmutz J."/>
            <person name="Juenger T."/>
        </authorList>
    </citation>
    <scope>NUCLEOTIDE SEQUENCE [LARGE SCALE GENOMIC DNA]</scope>
    <source>
        <strain evidence="2">FIL2</strain>
    </source>
</reference>
<feature type="region of interest" description="Disordered" evidence="1">
    <location>
        <begin position="1"/>
        <end position="199"/>
    </location>
</feature>
<dbReference type="Proteomes" id="UP000243499">
    <property type="component" value="Chromosome 8"/>
</dbReference>
<accession>A0A2T8I8D8</accession>